<proteinExistence type="predicted"/>
<accession>A0A087H8Z8</accession>
<sequence length="96" mass="10733">MVLPLCYFWFLSLQAFAWKHHRVSVFVFGGLGSSLGRFRSWTVAQPEESPSCLHLEGRVLSLGLDASRFSVLCRCLLTRLLPAEATISSRLPFGFG</sequence>
<evidence type="ECO:0000256" key="1">
    <source>
        <dbReference type="SAM" id="SignalP"/>
    </source>
</evidence>
<feature type="signal peptide" evidence="1">
    <location>
        <begin position="1"/>
        <end position="17"/>
    </location>
</feature>
<dbReference type="Gramene" id="KFK38600">
    <property type="protein sequence ID" value="KFK38600"/>
    <property type="gene ID" value="AALP_AA3G134700"/>
</dbReference>
<dbReference type="Proteomes" id="UP000029120">
    <property type="component" value="Chromosome 3"/>
</dbReference>
<protein>
    <recommendedName>
        <fullName evidence="4">Secreted protein</fullName>
    </recommendedName>
</protein>
<keyword evidence="3" id="KW-1185">Reference proteome</keyword>
<evidence type="ECO:0000313" key="3">
    <source>
        <dbReference type="Proteomes" id="UP000029120"/>
    </source>
</evidence>
<keyword evidence="1" id="KW-0732">Signal</keyword>
<dbReference type="AlphaFoldDB" id="A0A087H8Z8"/>
<evidence type="ECO:0008006" key="4">
    <source>
        <dbReference type="Google" id="ProtNLM"/>
    </source>
</evidence>
<name>A0A087H8Z8_ARAAL</name>
<organism evidence="2 3">
    <name type="scientific">Arabis alpina</name>
    <name type="common">Alpine rock-cress</name>
    <dbReference type="NCBI Taxonomy" id="50452"/>
    <lineage>
        <taxon>Eukaryota</taxon>
        <taxon>Viridiplantae</taxon>
        <taxon>Streptophyta</taxon>
        <taxon>Embryophyta</taxon>
        <taxon>Tracheophyta</taxon>
        <taxon>Spermatophyta</taxon>
        <taxon>Magnoliopsida</taxon>
        <taxon>eudicotyledons</taxon>
        <taxon>Gunneridae</taxon>
        <taxon>Pentapetalae</taxon>
        <taxon>rosids</taxon>
        <taxon>malvids</taxon>
        <taxon>Brassicales</taxon>
        <taxon>Brassicaceae</taxon>
        <taxon>Arabideae</taxon>
        <taxon>Arabis</taxon>
    </lineage>
</organism>
<feature type="chain" id="PRO_5001822912" description="Secreted protein" evidence="1">
    <location>
        <begin position="18"/>
        <end position="96"/>
    </location>
</feature>
<dbReference type="EMBL" id="CM002871">
    <property type="protein sequence ID" value="KFK38600.1"/>
    <property type="molecule type" value="Genomic_DNA"/>
</dbReference>
<reference evidence="3" key="1">
    <citation type="journal article" date="2015" name="Nat. Plants">
        <title>Genome expansion of Arabis alpina linked with retrotransposition and reduced symmetric DNA methylation.</title>
        <authorList>
            <person name="Willing E.M."/>
            <person name="Rawat V."/>
            <person name="Mandakova T."/>
            <person name="Maumus F."/>
            <person name="James G.V."/>
            <person name="Nordstroem K.J."/>
            <person name="Becker C."/>
            <person name="Warthmann N."/>
            <person name="Chica C."/>
            <person name="Szarzynska B."/>
            <person name="Zytnicki M."/>
            <person name="Albani M.C."/>
            <person name="Kiefer C."/>
            <person name="Bergonzi S."/>
            <person name="Castaings L."/>
            <person name="Mateos J.L."/>
            <person name="Berns M.C."/>
            <person name="Bujdoso N."/>
            <person name="Piofczyk T."/>
            <person name="de Lorenzo L."/>
            <person name="Barrero-Sicilia C."/>
            <person name="Mateos I."/>
            <person name="Piednoel M."/>
            <person name="Hagmann J."/>
            <person name="Chen-Min-Tao R."/>
            <person name="Iglesias-Fernandez R."/>
            <person name="Schuster S.C."/>
            <person name="Alonso-Blanco C."/>
            <person name="Roudier F."/>
            <person name="Carbonero P."/>
            <person name="Paz-Ares J."/>
            <person name="Davis S.J."/>
            <person name="Pecinka A."/>
            <person name="Quesneville H."/>
            <person name="Colot V."/>
            <person name="Lysak M.A."/>
            <person name="Weigel D."/>
            <person name="Coupland G."/>
            <person name="Schneeberger K."/>
        </authorList>
    </citation>
    <scope>NUCLEOTIDE SEQUENCE [LARGE SCALE GENOMIC DNA]</scope>
    <source>
        <strain evidence="3">cv. Pajares</strain>
    </source>
</reference>
<gene>
    <name evidence="2" type="ordered locus">AALP_Aa3g134700</name>
</gene>
<evidence type="ECO:0000313" key="2">
    <source>
        <dbReference type="EMBL" id="KFK38600.1"/>
    </source>
</evidence>